<organism evidence="1 3">
    <name type="scientific">Eisenbergiella massiliensis</name>
    <dbReference type="NCBI Taxonomy" id="1720294"/>
    <lineage>
        <taxon>Bacteria</taxon>
        <taxon>Bacillati</taxon>
        <taxon>Bacillota</taxon>
        <taxon>Clostridia</taxon>
        <taxon>Lachnospirales</taxon>
        <taxon>Lachnospiraceae</taxon>
        <taxon>Eisenbergiella</taxon>
    </lineage>
</organism>
<protein>
    <submittedName>
        <fullName evidence="1">Uncharacterized protein</fullName>
    </submittedName>
</protein>
<evidence type="ECO:0000313" key="1">
    <source>
        <dbReference type="EMBL" id="RGE63618.1"/>
    </source>
</evidence>
<evidence type="ECO:0000313" key="3">
    <source>
        <dbReference type="Proteomes" id="UP000260812"/>
    </source>
</evidence>
<comment type="caution">
    <text evidence="1">The sequence shown here is derived from an EMBL/GenBank/DDBJ whole genome shotgun (WGS) entry which is preliminary data.</text>
</comment>
<sequence length="83" mass="9774">MKYNIFLDDSPVRVPGTILSAYEIWAEEGDGRWEKVWEETENYQQMRRIPLNRTLKRLKFIPKHPGEAGLPGCMRWNLLKKGA</sequence>
<dbReference type="EMBL" id="QVLV01000003">
    <property type="protein sequence ID" value="RGE63618.1"/>
    <property type="molecule type" value="Genomic_DNA"/>
</dbReference>
<gene>
    <name evidence="2" type="ORF">DWY69_26440</name>
    <name evidence="1" type="ORF">DXC51_06670</name>
</gene>
<proteinExistence type="predicted"/>
<dbReference type="AlphaFoldDB" id="A0A3E3I961"/>
<reference evidence="1 4" key="1">
    <citation type="submission" date="2018-08" db="EMBL/GenBank/DDBJ databases">
        <title>A genome reference for cultivated species of the human gut microbiota.</title>
        <authorList>
            <person name="Zou Y."/>
            <person name="Xue W."/>
            <person name="Luo G."/>
        </authorList>
    </citation>
    <scope>NUCLEOTIDE SEQUENCE [LARGE SCALE GENOMIC DNA]</scope>
    <source>
        <strain evidence="2 4">AF26-4BH</strain>
        <strain evidence="1">TF05-5AC</strain>
    </source>
</reference>
<accession>A0A3E3I961</accession>
<dbReference type="Proteomes" id="UP000260812">
    <property type="component" value="Unassembled WGS sequence"/>
</dbReference>
<dbReference type="RefSeq" id="WP_025488742.1">
    <property type="nucleotide sequence ID" value="NZ_CALBAU010000430.1"/>
</dbReference>
<dbReference type="GeneID" id="97986569"/>
<evidence type="ECO:0000313" key="4">
    <source>
        <dbReference type="Proteomes" id="UP000261166"/>
    </source>
</evidence>
<keyword evidence="3" id="KW-1185">Reference proteome</keyword>
<evidence type="ECO:0000313" key="2">
    <source>
        <dbReference type="EMBL" id="RGE64729.1"/>
    </source>
</evidence>
<dbReference type="Proteomes" id="UP000261166">
    <property type="component" value="Unassembled WGS sequence"/>
</dbReference>
<name>A0A3E3I961_9FIRM</name>
<dbReference type="EMBL" id="QVLU01000037">
    <property type="protein sequence ID" value="RGE64729.1"/>
    <property type="molecule type" value="Genomic_DNA"/>
</dbReference>